<dbReference type="EMBL" id="RCHU02000019">
    <property type="protein sequence ID" value="KAL3565925.1"/>
    <property type="molecule type" value="Genomic_DNA"/>
</dbReference>
<organism evidence="1 2">
    <name type="scientific">Populus alba</name>
    <name type="common">White poplar</name>
    <dbReference type="NCBI Taxonomy" id="43335"/>
    <lineage>
        <taxon>Eukaryota</taxon>
        <taxon>Viridiplantae</taxon>
        <taxon>Streptophyta</taxon>
        <taxon>Embryophyta</taxon>
        <taxon>Tracheophyta</taxon>
        <taxon>Spermatophyta</taxon>
        <taxon>Magnoliopsida</taxon>
        <taxon>eudicotyledons</taxon>
        <taxon>Gunneridae</taxon>
        <taxon>Pentapetalae</taxon>
        <taxon>rosids</taxon>
        <taxon>fabids</taxon>
        <taxon>Malpighiales</taxon>
        <taxon>Salicaceae</taxon>
        <taxon>Saliceae</taxon>
        <taxon>Populus</taxon>
    </lineage>
</organism>
<gene>
    <name evidence="1" type="ORF">D5086_033971</name>
</gene>
<reference evidence="1 2" key="1">
    <citation type="journal article" date="2024" name="Plant Biotechnol. J.">
        <title>Genome and CRISPR/Cas9 system of a widespread forest tree (Populus alba) in the world.</title>
        <authorList>
            <person name="Liu Y.J."/>
            <person name="Jiang P.F."/>
            <person name="Han X.M."/>
            <person name="Li X.Y."/>
            <person name="Wang H.M."/>
            <person name="Wang Y.J."/>
            <person name="Wang X.X."/>
            <person name="Zeng Q.Y."/>
        </authorList>
    </citation>
    <scope>NUCLEOTIDE SEQUENCE [LARGE SCALE GENOMIC DNA]</scope>
    <source>
        <strain evidence="2">cv. PAL-ZL1</strain>
    </source>
</reference>
<evidence type="ECO:0000313" key="2">
    <source>
        <dbReference type="Proteomes" id="UP000309997"/>
    </source>
</evidence>
<accession>A0ACC4AID8</accession>
<comment type="caution">
    <text evidence="1">The sequence shown here is derived from an EMBL/GenBank/DDBJ whole genome shotgun (WGS) entry which is preliminary data.</text>
</comment>
<dbReference type="Proteomes" id="UP000309997">
    <property type="component" value="Unassembled WGS sequence"/>
</dbReference>
<protein>
    <submittedName>
        <fullName evidence="1">Uncharacterized protein</fullName>
    </submittedName>
</protein>
<sequence>MPQNSSSQSVSAFEEEQPGHRRRNAAKITESKRLAVCGRRASKSECRETHRVKAFLRLRKKYDLEQVAEAYMLKRDHPNSKATEFRQPGHRSWSAAKLIESKRFAVCNSCLITSSGSIHAQEGSPEIQRQLNFGNRGIDVGMPRNSPSQSLSPLEEESECRENHRVKAFGRLKKKSDVGQVAEAYMLKRDHPNSKATEFRQTGHRSRNAAKLTESKPFYKSDVEQAAEAYMLKRDHPNSKATEFRQPGHRSRNAAKLTESKRLAVCGRSLITSSGSIHAQEGSTQIQRQLNFGNRGIDFGMPRNSPSQSVWPFAEERVKAFLRLRKKYDVEQVAEAYMLKRDQPNSKATEFRQTGAIDLECRETHRVKAFRRLRKNRNAAKTHRLRKKYDVEQVAEAYMLKRDHPNSKATEFRQPGHRSLNAAKLTESKCFAVCGSFKAFRRLQKKSDVEQVAEAYMLKRDHPNSKATEFRQPGHRFWNAAKLTESKRFAVCGRSLT</sequence>
<evidence type="ECO:0000313" key="1">
    <source>
        <dbReference type="EMBL" id="KAL3565925.1"/>
    </source>
</evidence>
<name>A0ACC4AID8_POPAL</name>
<keyword evidence="2" id="KW-1185">Reference proteome</keyword>
<proteinExistence type="predicted"/>